<dbReference type="SUPFAM" id="SSF53474">
    <property type="entry name" value="alpha/beta-Hydrolases"/>
    <property type="match status" value="1"/>
</dbReference>
<reference evidence="5" key="1">
    <citation type="journal article" date="2019" name="Int. J. Syst. Evol. Microbiol.">
        <title>The Global Catalogue of Microorganisms (GCM) 10K type strain sequencing project: providing services to taxonomists for standard genome sequencing and annotation.</title>
        <authorList>
            <consortium name="The Broad Institute Genomics Platform"/>
            <consortium name="The Broad Institute Genome Sequencing Center for Infectious Disease"/>
            <person name="Wu L."/>
            <person name="Ma J."/>
        </authorList>
    </citation>
    <scope>NUCLEOTIDE SEQUENCE [LARGE SCALE GENOMIC DNA]</scope>
    <source>
        <strain evidence="5">JCM 17138</strain>
    </source>
</reference>
<sequence length="245" mass="26663">MTHFMTHSMSHDKTPDDIGLIRILQPETPSSFRLICFPGHMHATGRYLGLAELLLPTVEVLLIQYPGDSGDLGAYRPEPVGDSEELASKIFEALAGFTGSRLVFFGHRAGARLAYRVAERLEREGAALLQTLFVSGSNAPCVHAPLGPPTLCCRIVALAADRDPGLTPAGVRAWRRCTSGRFDLETLSGARGCLESHKREVVNIVHDQLMSLSPFDPPDPPGPGGELRLFAPTHHPRNPRTMDAE</sequence>
<keyword evidence="4" id="KW-0378">Hydrolase</keyword>
<proteinExistence type="inferred from homology"/>
<feature type="domain" description="Thioesterase" evidence="3">
    <location>
        <begin position="33"/>
        <end position="143"/>
    </location>
</feature>
<evidence type="ECO:0000313" key="5">
    <source>
        <dbReference type="Proteomes" id="UP001501009"/>
    </source>
</evidence>
<dbReference type="Gene3D" id="3.40.50.1820">
    <property type="entry name" value="alpha/beta hydrolase"/>
    <property type="match status" value="2"/>
</dbReference>
<dbReference type="RefSeq" id="WP_275775990.1">
    <property type="nucleotide sequence ID" value="NZ_BAABDE010000031.1"/>
</dbReference>
<dbReference type="InterPro" id="IPR029058">
    <property type="entry name" value="AB_hydrolase_fold"/>
</dbReference>
<evidence type="ECO:0000259" key="3">
    <source>
        <dbReference type="Pfam" id="PF00975"/>
    </source>
</evidence>
<dbReference type="InterPro" id="IPR012223">
    <property type="entry name" value="TEII"/>
</dbReference>
<protein>
    <submittedName>
        <fullName evidence="4">Alpha/beta fold hydrolase</fullName>
    </submittedName>
</protein>
<gene>
    <name evidence="4" type="ORF">GCM10022403_080720</name>
</gene>
<keyword evidence="5" id="KW-1185">Reference proteome</keyword>
<accession>A0ABP7J6L3</accession>
<organism evidence="4 5">
    <name type="scientific">Streptomyces coacervatus</name>
    <dbReference type="NCBI Taxonomy" id="647381"/>
    <lineage>
        <taxon>Bacteria</taxon>
        <taxon>Bacillati</taxon>
        <taxon>Actinomycetota</taxon>
        <taxon>Actinomycetes</taxon>
        <taxon>Kitasatosporales</taxon>
        <taxon>Streptomycetaceae</taxon>
        <taxon>Streptomyces</taxon>
    </lineage>
</organism>
<dbReference type="EMBL" id="BAABDE010000031">
    <property type="protein sequence ID" value="GAA3835863.1"/>
    <property type="molecule type" value="Genomic_DNA"/>
</dbReference>
<feature type="region of interest" description="Disordered" evidence="2">
    <location>
        <begin position="212"/>
        <end position="245"/>
    </location>
</feature>
<dbReference type="GO" id="GO:0016787">
    <property type="term" value="F:hydrolase activity"/>
    <property type="evidence" value="ECO:0007669"/>
    <property type="project" value="UniProtKB-KW"/>
</dbReference>
<dbReference type="InterPro" id="IPR001031">
    <property type="entry name" value="Thioesterase"/>
</dbReference>
<evidence type="ECO:0000256" key="1">
    <source>
        <dbReference type="ARBA" id="ARBA00007169"/>
    </source>
</evidence>
<name>A0ABP7J6L3_9ACTN</name>
<dbReference type="PANTHER" id="PTHR11487">
    <property type="entry name" value="THIOESTERASE"/>
    <property type="match status" value="1"/>
</dbReference>
<comment type="similarity">
    <text evidence="1">Belongs to the thioesterase family.</text>
</comment>
<dbReference type="PANTHER" id="PTHR11487:SF0">
    <property type="entry name" value="S-ACYL FATTY ACID SYNTHASE THIOESTERASE, MEDIUM CHAIN"/>
    <property type="match status" value="1"/>
</dbReference>
<evidence type="ECO:0000256" key="2">
    <source>
        <dbReference type="SAM" id="MobiDB-lite"/>
    </source>
</evidence>
<dbReference type="Proteomes" id="UP001501009">
    <property type="component" value="Unassembled WGS sequence"/>
</dbReference>
<dbReference type="Pfam" id="PF00975">
    <property type="entry name" value="Thioesterase"/>
    <property type="match status" value="1"/>
</dbReference>
<evidence type="ECO:0000313" key="4">
    <source>
        <dbReference type="EMBL" id="GAA3835863.1"/>
    </source>
</evidence>
<comment type="caution">
    <text evidence="4">The sequence shown here is derived from an EMBL/GenBank/DDBJ whole genome shotgun (WGS) entry which is preliminary data.</text>
</comment>